<protein>
    <recommendedName>
        <fullName evidence="1">Tyrosine specific protein phosphatases domain-containing protein</fullName>
    </recommendedName>
</protein>
<proteinExistence type="predicted"/>
<dbReference type="PROSITE" id="PS00383">
    <property type="entry name" value="TYR_PHOSPHATASE_1"/>
    <property type="match status" value="1"/>
</dbReference>
<name>A0ABR3W620_9PEZI</name>
<organism evidence="2 3">
    <name type="scientific">Diaporthe australafricana</name>
    <dbReference type="NCBI Taxonomy" id="127596"/>
    <lineage>
        <taxon>Eukaryota</taxon>
        <taxon>Fungi</taxon>
        <taxon>Dikarya</taxon>
        <taxon>Ascomycota</taxon>
        <taxon>Pezizomycotina</taxon>
        <taxon>Sordariomycetes</taxon>
        <taxon>Sordariomycetidae</taxon>
        <taxon>Diaporthales</taxon>
        <taxon>Diaporthaceae</taxon>
        <taxon>Diaporthe</taxon>
    </lineage>
</organism>
<dbReference type="PROSITE" id="PS50056">
    <property type="entry name" value="TYR_PHOSPHATASE_2"/>
    <property type="match status" value="1"/>
</dbReference>
<sequence length="312" mass="34053">MPNAADISPPFISVPGVPNFRDIGGYPIASSPGKLVRANIVFRSSEPSKVSDEGIAKLQALGIKDVYDLRSGLELVRDAQNGNGRQAKTWPGASRTVASVFADHEYTPKAIAARFKMYADESISTPIVLAHLREILTAAAAVDNPHRPYWTILQHLASSSTSVPSPILIHCSAGKDRTGVICALLLSLCGVDDDIVAHEYSLSELGLKLRPEFLQNLLQEPVVKGNEAAAMEMVGSRTIREKWGTVDQCAIELELIDQHGLDQLRKNPIIDAAVDAEIQTVDWQNHLEWVAEAEYEADRRIKDLVSAAQSRT</sequence>
<evidence type="ECO:0000313" key="3">
    <source>
        <dbReference type="Proteomes" id="UP001583177"/>
    </source>
</evidence>
<dbReference type="InterPro" id="IPR026893">
    <property type="entry name" value="Tyr/Ser_Pase_IphP-type"/>
</dbReference>
<gene>
    <name evidence="2" type="ORF">Daus18300_011739</name>
</gene>
<dbReference type="InterPro" id="IPR000387">
    <property type="entry name" value="Tyr_Pase_dom"/>
</dbReference>
<evidence type="ECO:0000313" key="2">
    <source>
        <dbReference type="EMBL" id="KAL1853616.1"/>
    </source>
</evidence>
<dbReference type="EMBL" id="JAWRVE010000147">
    <property type="protein sequence ID" value="KAL1853616.1"/>
    <property type="molecule type" value="Genomic_DNA"/>
</dbReference>
<keyword evidence="3" id="KW-1185">Reference proteome</keyword>
<dbReference type="InterPro" id="IPR029021">
    <property type="entry name" value="Prot-tyrosine_phosphatase-like"/>
</dbReference>
<evidence type="ECO:0000259" key="1">
    <source>
        <dbReference type="PROSITE" id="PS50056"/>
    </source>
</evidence>
<feature type="domain" description="Tyrosine specific protein phosphatases" evidence="1">
    <location>
        <begin position="147"/>
        <end position="221"/>
    </location>
</feature>
<dbReference type="SUPFAM" id="SSF52799">
    <property type="entry name" value="(Phosphotyrosine protein) phosphatases II"/>
    <property type="match status" value="1"/>
</dbReference>
<dbReference type="Proteomes" id="UP001583177">
    <property type="component" value="Unassembled WGS sequence"/>
</dbReference>
<dbReference type="Pfam" id="PF13350">
    <property type="entry name" value="Y_phosphatase3"/>
    <property type="match status" value="1"/>
</dbReference>
<dbReference type="PANTHER" id="PTHR31126">
    <property type="entry name" value="TYROSINE-PROTEIN PHOSPHATASE"/>
    <property type="match status" value="1"/>
</dbReference>
<dbReference type="InterPro" id="IPR016130">
    <property type="entry name" value="Tyr_Pase_AS"/>
</dbReference>
<dbReference type="PANTHER" id="PTHR31126:SF1">
    <property type="entry name" value="TYROSINE SPECIFIC PROTEIN PHOSPHATASES DOMAIN-CONTAINING PROTEIN"/>
    <property type="match status" value="1"/>
</dbReference>
<comment type="caution">
    <text evidence="2">The sequence shown here is derived from an EMBL/GenBank/DDBJ whole genome shotgun (WGS) entry which is preliminary data.</text>
</comment>
<dbReference type="Gene3D" id="3.90.190.10">
    <property type="entry name" value="Protein tyrosine phosphatase superfamily"/>
    <property type="match status" value="1"/>
</dbReference>
<reference evidence="2 3" key="1">
    <citation type="journal article" date="2024" name="IMA Fungus">
        <title>IMA Genome - F19 : A genome assembly and annotation guide to empower mycologists, including annotated draft genome sequences of Ceratocystis pirilliformis, Diaporthe australafricana, Fusarium ophioides, Paecilomyces lecythidis, and Sporothrix stenoceras.</title>
        <authorList>
            <person name="Aylward J."/>
            <person name="Wilson A.M."/>
            <person name="Visagie C.M."/>
            <person name="Spraker J."/>
            <person name="Barnes I."/>
            <person name="Buitendag C."/>
            <person name="Ceriani C."/>
            <person name="Del Mar Angel L."/>
            <person name="du Plessis D."/>
            <person name="Fuchs T."/>
            <person name="Gasser K."/>
            <person name="Kramer D."/>
            <person name="Li W."/>
            <person name="Munsamy K."/>
            <person name="Piso A."/>
            <person name="Price J.L."/>
            <person name="Sonnekus B."/>
            <person name="Thomas C."/>
            <person name="van der Nest A."/>
            <person name="van Dijk A."/>
            <person name="van Heerden A."/>
            <person name="van Vuuren N."/>
            <person name="Yilmaz N."/>
            <person name="Duong T.A."/>
            <person name="van der Merwe N.A."/>
            <person name="Wingfield M.J."/>
            <person name="Wingfield B.D."/>
        </authorList>
    </citation>
    <scope>NUCLEOTIDE SEQUENCE [LARGE SCALE GENOMIC DNA]</scope>
    <source>
        <strain evidence="2 3">CMW 18300</strain>
    </source>
</reference>
<accession>A0ABR3W620</accession>